<dbReference type="SUPFAM" id="SSF88659">
    <property type="entry name" value="Sigma3 and sigma4 domains of RNA polymerase sigma factors"/>
    <property type="match status" value="1"/>
</dbReference>
<keyword evidence="2" id="KW-1185">Reference proteome</keyword>
<proteinExistence type="predicted"/>
<evidence type="ECO:0000313" key="2">
    <source>
        <dbReference type="Proteomes" id="UP001597124"/>
    </source>
</evidence>
<dbReference type="InterPro" id="IPR013324">
    <property type="entry name" value="RNA_pol_sigma_r3/r4-like"/>
</dbReference>
<sequence>MDHDRYRNAVLALPAPLRDTLARALDDWPYDAIAAHLGIGVADVETGLADAITRLVASLDSG</sequence>
<comment type="caution">
    <text evidence="1">The sequence shown here is derived from an EMBL/GenBank/DDBJ whole genome shotgun (WGS) entry which is preliminary data.</text>
</comment>
<organism evidence="1 2">
    <name type="scientific">Sphingosinicella xenopeptidilytica</name>
    <dbReference type="NCBI Taxonomy" id="364098"/>
    <lineage>
        <taxon>Bacteria</taxon>
        <taxon>Pseudomonadati</taxon>
        <taxon>Pseudomonadota</taxon>
        <taxon>Alphaproteobacteria</taxon>
        <taxon>Sphingomonadales</taxon>
        <taxon>Sphingosinicellaceae</taxon>
        <taxon>Sphingosinicella</taxon>
    </lineage>
</organism>
<protein>
    <recommendedName>
        <fullName evidence="3">RNA polymerase sigma factor 70 region 4 type 2 domain-containing protein</fullName>
    </recommendedName>
</protein>
<dbReference type="Proteomes" id="UP001597124">
    <property type="component" value="Unassembled WGS sequence"/>
</dbReference>
<evidence type="ECO:0008006" key="3">
    <source>
        <dbReference type="Google" id="ProtNLM"/>
    </source>
</evidence>
<dbReference type="RefSeq" id="WP_381492658.1">
    <property type="nucleotide sequence ID" value="NZ_JBHTIK010000011.1"/>
</dbReference>
<accession>A0ABW3C808</accession>
<name>A0ABW3C808_SPHXN</name>
<dbReference type="EMBL" id="JBHTIK010000011">
    <property type="protein sequence ID" value="MFD0849709.1"/>
    <property type="molecule type" value="Genomic_DNA"/>
</dbReference>
<gene>
    <name evidence="1" type="ORF">ACFQ00_15350</name>
</gene>
<dbReference type="Gene3D" id="1.10.10.10">
    <property type="entry name" value="Winged helix-like DNA-binding domain superfamily/Winged helix DNA-binding domain"/>
    <property type="match status" value="1"/>
</dbReference>
<dbReference type="InterPro" id="IPR036388">
    <property type="entry name" value="WH-like_DNA-bd_sf"/>
</dbReference>
<reference evidence="2" key="1">
    <citation type="journal article" date="2019" name="Int. J. Syst. Evol. Microbiol.">
        <title>The Global Catalogue of Microorganisms (GCM) 10K type strain sequencing project: providing services to taxonomists for standard genome sequencing and annotation.</title>
        <authorList>
            <consortium name="The Broad Institute Genomics Platform"/>
            <consortium name="The Broad Institute Genome Sequencing Center for Infectious Disease"/>
            <person name="Wu L."/>
            <person name="Ma J."/>
        </authorList>
    </citation>
    <scope>NUCLEOTIDE SEQUENCE [LARGE SCALE GENOMIC DNA]</scope>
    <source>
        <strain evidence="2">CCUG 52537</strain>
    </source>
</reference>
<evidence type="ECO:0000313" key="1">
    <source>
        <dbReference type="EMBL" id="MFD0849709.1"/>
    </source>
</evidence>